<gene>
    <name evidence="2" type="ORF">U9M48_025972</name>
</gene>
<accession>A0AAQ3WXW9</accession>
<organism evidence="2 3">
    <name type="scientific">Paspalum notatum var. saurae</name>
    <dbReference type="NCBI Taxonomy" id="547442"/>
    <lineage>
        <taxon>Eukaryota</taxon>
        <taxon>Viridiplantae</taxon>
        <taxon>Streptophyta</taxon>
        <taxon>Embryophyta</taxon>
        <taxon>Tracheophyta</taxon>
        <taxon>Spermatophyta</taxon>
        <taxon>Magnoliopsida</taxon>
        <taxon>Liliopsida</taxon>
        <taxon>Poales</taxon>
        <taxon>Poaceae</taxon>
        <taxon>PACMAD clade</taxon>
        <taxon>Panicoideae</taxon>
        <taxon>Andropogonodae</taxon>
        <taxon>Paspaleae</taxon>
        <taxon>Paspalinae</taxon>
        <taxon>Paspalum</taxon>
    </lineage>
</organism>
<sequence>MHGSVCFEGKKERKDVVRNEMGMAAVHTAGVGVGVGAARWGVWRCRRSREGEHGWGGHWAGSLTVTAPRDCMHSKPPYALQPAPAPAPVHAPQQQGPGPHPRPRRPTTTQTHKEKGGIHLHGGVADEDDDGALSPPSRPRRRRKTARSSLLKRLRLSGEPALDGTSLMFSHSVLGR</sequence>
<evidence type="ECO:0000256" key="1">
    <source>
        <dbReference type="SAM" id="MobiDB-lite"/>
    </source>
</evidence>
<proteinExistence type="predicted"/>
<protein>
    <submittedName>
        <fullName evidence="2">Uncharacterized protein</fullName>
    </submittedName>
</protein>
<dbReference type="EMBL" id="CP144749">
    <property type="protein sequence ID" value="WVZ78223.1"/>
    <property type="molecule type" value="Genomic_DNA"/>
</dbReference>
<evidence type="ECO:0000313" key="2">
    <source>
        <dbReference type="EMBL" id="WVZ78223.1"/>
    </source>
</evidence>
<feature type="compositionally biased region" description="Basic residues" evidence="1">
    <location>
        <begin position="138"/>
        <end position="155"/>
    </location>
</feature>
<feature type="region of interest" description="Disordered" evidence="1">
    <location>
        <begin position="71"/>
        <end position="176"/>
    </location>
</feature>
<dbReference type="Proteomes" id="UP001341281">
    <property type="component" value="Chromosome 05"/>
</dbReference>
<dbReference type="AlphaFoldDB" id="A0AAQ3WXW9"/>
<name>A0AAQ3WXW9_PASNO</name>
<reference evidence="2 3" key="1">
    <citation type="submission" date="2024-02" db="EMBL/GenBank/DDBJ databases">
        <title>High-quality chromosome-scale genome assembly of Pensacola bahiagrass (Paspalum notatum Flugge var. saurae).</title>
        <authorList>
            <person name="Vega J.M."/>
            <person name="Podio M."/>
            <person name="Orjuela J."/>
            <person name="Siena L.A."/>
            <person name="Pessino S.C."/>
            <person name="Combes M.C."/>
            <person name="Mariac C."/>
            <person name="Albertini E."/>
            <person name="Pupilli F."/>
            <person name="Ortiz J.P.A."/>
            <person name="Leblanc O."/>
        </authorList>
    </citation>
    <scope>NUCLEOTIDE SEQUENCE [LARGE SCALE GENOMIC DNA]</scope>
    <source>
        <strain evidence="2">R1</strain>
        <tissue evidence="2">Leaf</tissue>
    </source>
</reference>
<keyword evidence="3" id="KW-1185">Reference proteome</keyword>
<evidence type="ECO:0000313" key="3">
    <source>
        <dbReference type="Proteomes" id="UP001341281"/>
    </source>
</evidence>